<keyword evidence="2" id="KW-1185">Reference proteome</keyword>
<reference evidence="1" key="1">
    <citation type="journal article" date="2023" name="Insect Mol. Biol.">
        <title>Genome sequencing provides insights into the evolution of gene families encoding plant cell wall-degrading enzymes in longhorned beetles.</title>
        <authorList>
            <person name="Shin N.R."/>
            <person name="Okamura Y."/>
            <person name="Kirsch R."/>
            <person name="Pauchet Y."/>
        </authorList>
    </citation>
    <scope>NUCLEOTIDE SEQUENCE</scope>
    <source>
        <strain evidence="1">RBIC_L_NR</strain>
    </source>
</reference>
<dbReference type="PANTHER" id="PTHR33480:SF1">
    <property type="entry name" value="TYR RECOMBINASE DOMAIN-CONTAINING PROTEIN"/>
    <property type="match status" value="1"/>
</dbReference>
<accession>A0AAV8WIE4</accession>
<comment type="caution">
    <text evidence="1">The sequence shown here is derived from an EMBL/GenBank/DDBJ whole genome shotgun (WGS) entry which is preliminary data.</text>
</comment>
<dbReference type="Proteomes" id="UP001162156">
    <property type="component" value="Unassembled WGS sequence"/>
</dbReference>
<organism evidence="1 2">
    <name type="scientific">Rhamnusium bicolor</name>
    <dbReference type="NCBI Taxonomy" id="1586634"/>
    <lineage>
        <taxon>Eukaryota</taxon>
        <taxon>Metazoa</taxon>
        <taxon>Ecdysozoa</taxon>
        <taxon>Arthropoda</taxon>
        <taxon>Hexapoda</taxon>
        <taxon>Insecta</taxon>
        <taxon>Pterygota</taxon>
        <taxon>Neoptera</taxon>
        <taxon>Endopterygota</taxon>
        <taxon>Coleoptera</taxon>
        <taxon>Polyphaga</taxon>
        <taxon>Cucujiformia</taxon>
        <taxon>Chrysomeloidea</taxon>
        <taxon>Cerambycidae</taxon>
        <taxon>Lepturinae</taxon>
        <taxon>Rhagiini</taxon>
        <taxon>Rhamnusium</taxon>
    </lineage>
</organism>
<evidence type="ECO:0000313" key="1">
    <source>
        <dbReference type="EMBL" id="KAJ8926251.1"/>
    </source>
</evidence>
<dbReference type="AlphaFoldDB" id="A0AAV8WIE4"/>
<dbReference type="EMBL" id="JANEYF010005962">
    <property type="protein sequence ID" value="KAJ8926251.1"/>
    <property type="molecule type" value="Genomic_DNA"/>
</dbReference>
<gene>
    <name evidence="1" type="ORF">NQ314_021372</name>
</gene>
<protein>
    <submittedName>
        <fullName evidence="1">Uncharacterized protein</fullName>
    </submittedName>
</protein>
<dbReference type="PANTHER" id="PTHR33480">
    <property type="entry name" value="SET DOMAIN-CONTAINING PROTEIN-RELATED"/>
    <property type="match status" value="1"/>
</dbReference>
<evidence type="ECO:0000313" key="2">
    <source>
        <dbReference type="Proteomes" id="UP001162156"/>
    </source>
</evidence>
<name>A0AAV8WIE4_9CUCU</name>
<proteinExistence type="predicted"/>
<sequence>MIVRYPQVTLTSVLVFNRRRAGEIERMFIEDFQNYERIENKDLLKTLSRRCQEIARKYVRFVIRGKLNRTVSVLLPEDLLACIEMVLKFRKQQKYPLEIATYLVSLDLRKKDINICGLATCCESLLKNLELIFQLT</sequence>